<reference evidence="1 2" key="1">
    <citation type="submission" date="2016-01" db="EMBL/GenBank/DDBJ databases">
        <title>The new phylogeny of the genus Mycobacterium.</title>
        <authorList>
            <person name="Tarcisio F."/>
            <person name="Conor M."/>
            <person name="Antonella G."/>
            <person name="Elisabetta G."/>
            <person name="Giulia F.S."/>
            <person name="Sara T."/>
            <person name="Anna F."/>
            <person name="Clotilde B."/>
            <person name="Roberto B."/>
            <person name="Veronica D.S."/>
            <person name="Fabio R."/>
            <person name="Monica P."/>
            <person name="Olivier J."/>
            <person name="Enrico T."/>
            <person name="Nicola S."/>
        </authorList>
    </citation>
    <scope>NUCLEOTIDE SEQUENCE [LARGE SCALE GENOMIC DNA]</scope>
    <source>
        <strain evidence="1 2">DSM 44803</strain>
    </source>
</reference>
<protein>
    <submittedName>
        <fullName evidence="1">Uncharacterized protein</fullName>
    </submittedName>
</protein>
<organism evidence="1 2">
    <name type="scientific">Mycobacterium nebraskense</name>
    <dbReference type="NCBI Taxonomy" id="244292"/>
    <lineage>
        <taxon>Bacteria</taxon>
        <taxon>Bacillati</taxon>
        <taxon>Actinomycetota</taxon>
        <taxon>Actinomycetes</taxon>
        <taxon>Mycobacteriales</taxon>
        <taxon>Mycobacteriaceae</taxon>
        <taxon>Mycobacterium</taxon>
    </lineage>
</organism>
<dbReference type="RefSeq" id="WP_046182287.1">
    <property type="nucleotide sequence ID" value="NZ_JACKSS010000106.1"/>
</dbReference>
<accession>A0A0F5NH74</accession>
<gene>
    <name evidence="1" type="ORF">AWC17_25480</name>
</gene>
<comment type="caution">
    <text evidence="1">The sequence shown here is derived from an EMBL/GenBank/DDBJ whole genome shotgun (WGS) entry which is preliminary data.</text>
</comment>
<dbReference type="EMBL" id="LQPH01000037">
    <property type="protein sequence ID" value="ORW31784.1"/>
    <property type="molecule type" value="Genomic_DNA"/>
</dbReference>
<dbReference type="AlphaFoldDB" id="A0A0F5NH74"/>
<sequence>MRKEEISGPSLGSGAWSFVWVGLRPVGGWTTGWGAGIAGCAAGGSTFASGAPHGVALADGAGPTT</sequence>
<keyword evidence="2" id="KW-1185">Reference proteome</keyword>
<evidence type="ECO:0000313" key="2">
    <source>
        <dbReference type="Proteomes" id="UP000193781"/>
    </source>
</evidence>
<dbReference type="Proteomes" id="UP000193781">
    <property type="component" value="Unassembled WGS sequence"/>
</dbReference>
<proteinExistence type="predicted"/>
<evidence type="ECO:0000313" key="1">
    <source>
        <dbReference type="EMBL" id="ORW31784.1"/>
    </source>
</evidence>
<name>A0A0F5NH74_9MYCO</name>